<feature type="region of interest" description="Disordered" evidence="1">
    <location>
        <begin position="131"/>
        <end position="153"/>
    </location>
</feature>
<keyword evidence="3" id="KW-1185">Reference proteome</keyword>
<accession>A0A1R3GX05</accession>
<dbReference type="EMBL" id="AWUE01021373">
    <property type="protein sequence ID" value="OMO62551.1"/>
    <property type="molecule type" value="Genomic_DNA"/>
</dbReference>
<proteinExistence type="predicted"/>
<protein>
    <submittedName>
        <fullName evidence="2">Uncharacterized protein</fullName>
    </submittedName>
</protein>
<sequence length="333" mass="36217">MSDKGALSEGQSSDKSRAHFMGKESKVKGSRVLEVVKSKVHVVVAPKTIEDGGKVIVVIPQISEAKRSVREVRAHIVKIDFNRAMMRSGPREMLNRNIREEESPGRVGKGKVDAFLDEEVQRVLRMTAFESHSNQMPPRRPHTSVSTHLSKGSLSMVDKASQPRIRVSVMMNTSGLWIFMRSLVVQRKSGWQAPRQFQMTIDMDEDLGLRDETCSDRSMFGCLRGGVPPVCWIDETVESIHASVRKGLMGGEYLAVFKAFNREELGRSEGCKGGGIIRRGGVGNSPCVVGPVGSEVALGSGCDLGCSSLTDDGNFLVPSLMGLVGSRGEGVEG</sequence>
<reference evidence="3" key="1">
    <citation type="submission" date="2013-09" db="EMBL/GenBank/DDBJ databases">
        <title>Corchorus olitorius genome sequencing.</title>
        <authorList>
            <person name="Alam M."/>
            <person name="Haque M.S."/>
            <person name="Islam M.S."/>
            <person name="Emdad E.M."/>
            <person name="Islam M.M."/>
            <person name="Ahmed B."/>
            <person name="Halim A."/>
            <person name="Hossen Q.M.M."/>
            <person name="Hossain M.Z."/>
            <person name="Ahmed R."/>
            <person name="Khan M.M."/>
            <person name="Islam R."/>
            <person name="Rashid M.M."/>
            <person name="Khan S.A."/>
            <person name="Rahman M.S."/>
            <person name="Alam M."/>
            <person name="Yahiya A.S."/>
            <person name="Khan M.S."/>
            <person name="Azam M.S."/>
            <person name="Haque T."/>
            <person name="Lashkar M.Z.H."/>
            <person name="Akhand A.I."/>
            <person name="Morshed G."/>
            <person name="Roy S."/>
            <person name="Uddin K.S."/>
            <person name="Rabeya T."/>
            <person name="Hossain A.S."/>
            <person name="Chowdhury A."/>
            <person name="Snigdha A.R."/>
            <person name="Mortoza M.S."/>
            <person name="Matin S.A."/>
            <person name="Hoque S.M.E."/>
            <person name="Islam M.K."/>
            <person name="Roy D.K."/>
            <person name="Haider R."/>
            <person name="Moosa M.M."/>
            <person name="Elias S.M."/>
            <person name="Hasan A.M."/>
            <person name="Jahan S."/>
            <person name="Shafiuddin M."/>
            <person name="Mahmood N."/>
            <person name="Shommy N.S."/>
        </authorList>
    </citation>
    <scope>NUCLEOTIDE SEQUENCE [LARGE SCALE GENOMIC DNA]</scope>
    <source>
        <strain evidence="3">cv. O-4</strain>
    </source>
</reference>
<name>A0A1R3GX05_9ROSI</name>
<feature type="compositionally biased region" description="Basic and acidic residues" evidence="1">
    <location>
        <begin position="12"/>
        <end position="23"/>
    </location>
</feature>
<evidence type="ECO:0000256" key="1">
    <source>
        <dbReference type="SAM" id="MobiDB-lite"/>
    </source>
</evidence>
<gene>
    <name evidence="2" type="ORF">COLO4_33036</name>
</gene>
<evidence type="ECO:0000313" key="3">
    <source>
        <dbReference type="Proteomes" id="UP000187203"/>
    </source>
</evidence>
<dbReference type="AlphaFoldDB" id="A0A1R3GX05"/>
<dbReference type="Proteomes" id="UP000187203">
    <property type="component" value="Unassembled WGS sequence"/>
</dbReference>
<comment type="caution">
    <text evidence="2">The sequence shown here is derived from an EMBL/GenBank/DDBJ whole genome shotgun (WGS) entry which is preliminary data.</text>
</comment>
<feature type="compositionally biased region" description="Polar residues" evidence="1">
    <location>
        <begin position="143"/>
        <end position="153"/>
    </location>
</feature>
<evidence type="ECO:0000313" key="2">
    <source>
        <dbReference type="EMBL" id="OMO62551.1"/>
    </source>
</evidence>
<feature type="region of interest" description="Disordered" evidence="1">
    <location>
        <begin position="1"/>
        <end position="23"/>
    </location>
</feature>
<organism evidence="2 3">
    <name type="scientific">Corchorus olitorius</name>
    <dbReference type="NCBI Taxonomy" id="93759"/>
    <lineage>
        <taxon>Eukaryota</taxon>
        <taxon>Viridiplantae</taxon>
        <taxon>Streptophyta</taxon>
        <taxon>Embryophyta</taxon>
        <taxon>Tracheophyta</taxon>
        <taxon>Spermatophyta</taxon>
        <taxon>Magnoliopsida</taxon>
        <taxon>eudicotyledons</taxon>
        <taxon>Gunneridae</taxon>
        <taxon>Pentapetalae</taxon>
        <taxon>rosids</taxon>
        <taxon>malvids</taxon>
        <taxon>Malvales</taxon>
        <taxon>Malvaceae</taxon>
        <taxon>Grewioideae</taxon>
        <taxon>Apeibeae</taxon>
        <taxon>Corchorus</taxon>
    </lineage>
</organism>